<dbReference type="PANTHER" id="PTHR24027">
    <property type="entry name" value="CADHERIN-23"/>
    <property type="match status" value="1"/>
</dbReference>
<evidence type="ECO:0000256" key="9">
    <source>
        <dbReference type="ARBA" id="ARBA00022889"/>
    </source>
</evidence>
<dbReference type="FunFam" id="2.60.40.60:FF:000213">
    <property type="entry name" value="neural-cadherin isoform X1"/>
    <property type="match status" value="1"/>
</dbReference>
<dbReference type="FunFam" id="2.60.40.60:FF:000208">
    <property type="entry name" value="neural-cadherin isoform X11"/>
    <property type="match status" value="1"/>
</dbReference>
<evidence type="ECO:0000259" key="21">
    <source>
        <dbReference type="PROSITE" id="PS50268"/>
    </source>
</evidence>
<evidence type="ECO:0000256" key="8">
    <source>
        <dbReference type="ARBA" id="ARBA00022837"/>
    </source>
</evidence>
<dbReference type="GO" id="GO:0005509">
    <property type="term" value="F:calcium ion binding"/>
    <property type="evidence" value="ECO:0007669"/>
    <property type="project" value="UniProtKB-UniRule"/>
</dbReference>
<dbReference type="InterPro" id="IPR000233">
    <property type="entry name" value="Cadherin_Y-type_LIR"/>
</dbReference>
<feature type="disulfide bond" evidence="15">
    <location>
        <begin position="2366"/>
        <end position="2375"/>
    </location>
</feature>
<dbReference type="CDD" id="cd00110">
    <property type="entry name" value="LamG"/>
    <property type="match status" value="2"/>
</dbReference>
<dbReference type="InterPro" id="IPR000742">
    <property type="entry name" value="EGF"/>
</dbReference>
<feature type="domain" description="Cadherin" evidence="21">
    <location>
        <begin position="1860"/>
        <end position="1964"/>
    </location>
</feature>
<keyword evidence="5" id="KW-0479">Metal-binding</keyword>
<dbReference type="InterPro" id="IPR009030">
    <property type="entry name" value="Growth_fac_rcpt_cys_sf"/>
</dbReference>
<dbReference type="PROSITE" id="PS50025">
    <property type="entry name" value="LAM_G_DOMAIN"/>
    <property type="match status" value="2"/>
</dbReference>
<dbReference type="FunFam" id="4.10.900.10:FF:000001">
    <property type="entry name" value="Cadherin 2"/>
    <property type="match status" value="1"/>
</dbReference>
<evidence type="ECO:0000256" key="15">
    <source>
        <dbReference type="PROSITE-ProRule" id="PRU00076"/>
    </source>
</evidence>
<dbReference type="FunFam" id="2.60.40.60:FF:000192">
    <property type="entry name" value="neural-cadherin isoform X8"/>
    <property type="match status" value="1"/>
</dbReference>
<keyword evidence="2" id="KW-1003">Cell membrane</keyword>
<dbReference type="PANTHER" id="PTHR24027:SF438">
    <property type="entry name" value="CADHERIN 23"/>
    <property type="match status" value="1"/>
</dbReference>
<dbReference type="SUPFAM" id="SSF57184">
    <property type="entry name" value="Growth factor receptor domain"/>
    <property type="match status" value="1"/>
</dbReference>
<dbReference type="FunFam" id="2.60.40.60:FF:000128">
    <property type="entry name" value="neural-cadherin isoform X2"/>
    <property type="match status" value="1"/>
</dbReference>
<dbReference type="InterPro" id="IPR015919">
    <property type="entry name" value="Cadherin-like_sf"/>
</dbReference>
<dbReference type="PROSITE" id="PS00022">
    <property type="entry name" value="EGF_1"/>
    <property type="match status" value="3"/>
</dbReference>
<dbReference type="Gene3D" id="4.10.900.10">
    <property type="entry name" value="TCF3-CBD (Catenin binding domain)"/>
    <property type="match status" value="1"/>
</dbReference>
<keyword evidence="13" id="KW-0325">Glycoprotein</keyword>
<keyword evidence="7" id="KW-0677">Repeat</keyword>
<feature type="disulfide bond" evidence="15">
    <location>
        <begin position="2616"/>
        <end position="2625"/>
    </location>
</feature>
<evidence type="ECO:0000256" key="5">
    <source>
        <dbReference type="ARBA" id="ARBA00022723"/>
    </source>
</evidence>
<feature type="domain" description="Cadherin" evidence="21">
    <location>
        <begin position="651"/>
        <end position="755"/>
    </location>
</feature>
<dbReference type="InterPro" id="IPR013320">
    <property type="entry name" value="ConA-like_dom_sf"/>
</dbReference>
<organism evidence="22">
    <name type="scientific">Drosophila rhopaloa</name>
    <name type="common">Fruit fly</name>
    <dbReference type="NCBI Taxonomy" id="1041015"/>
    <lineage>
        <taxon>Eukaryota</taxon>
        <taxon>Metazoa</taxon>
        <taxon>Ecdysozoa</taxon>
        <taxon>Arthropoda</taxon>
        <taxon>Hexapoda</taxon>
        <taxon>Insecta</taxon>
        <taxon>Pterygota</taxon>
        <taxon>Neoptera</taxon>
        <taxon>Endopterygota</taxon>
        <taxon>Diptera</taxon>
        <taxon>Brachycera</taxon>
        <taxon>Muscomorpha</taxon>
        <taxon>Ephydroidea</taxon>
        <taxon>Drosophilidae</taxon>
        <taxon>Drosophila</taxon>
        <taxon>Sophophora</taxon>
    </lineage>
</organism>
<dbReference type="GO" id="GO:0045463">
    <property type="term" value="P:R8 cell development"/>
    <property type="evidence" value="ECO:0007669"/>
    <property type="project" value="UniProtKB-ARBA"/>
</dbReference>
<dbReference type="FunFam" id="2.60.120.200:FF:000040">
    <property type="entry name" value="neural-cadherin isoform X1"/>
    <property type="match status" value="1"/>
</dbReference>
<evidence type="ECO:0000256" key="13">
    <source>
        <dbReference type="ARBA" id="ARBA00023180"/>
    </source>
</evidence>
<evidence type="ECO:0000256" key="1">
    <source>
        <dbReference type="ARBA" id="ARBA00004251"/>
    </source>
</evidence>
<feature type="disulfide bond" evidence="15">
    <location>
        <begin position="2872"/>
        <end position="2889"/>
    </location>
</feature>
<dbReference type="FunFam" id="2.60.40.60:FF:000184">
    <property type="entry name" value="neural-cadherin isoform X12"/>
    <property type="match status" value="1"/>
</dbReference>
<feature type="domain" description="Cadherin" evidence="21">
    <location>
        <begin position="431"/>
        <end position="542"/>
    </location>
</feature>
<dbReference type="PROSITE" id="PS01186">
    <property type="entry name" value="EGF_2"/>
    <property type="match status" value="3"/>
</dbReference>
<dbReference type="GO" id="GO:0016342">
    <property type="term" value="C:catenin complex"/>
    <property type="evidence" value="ECO:0007669"/>
    <property type="project" value="TreeGrafter"/>
</dbReference>
<dbReference type="GO" id="GO:0045467">
    <property type="term" value="P:R7 cell development"/>
    <property type="evidence" value="ECO:0007669"/>
    <property type="project" value="UniProtKB-ARBA"/>
</dbReference>
<dbReference type="Pfam" id="PF02210">
    <property type="entry name" value="Laminin_G_2"/>
    <property type="match status" value="2"/>
</dbReference>
<dbReference type="GO" id="GO:0030425">
    <property type="term" value="C:dendrite"/>
    <property type="evidence" value="ECO:0007669"/>
    <property type="project" value="UniProtKB-ARBA"/>
</dbReference>
<evidence type="ECO:0000259" key="20">
    <source>
        <dbReference type="PROSITE" id="PS50026"/>
    </source>
</evidence>
<dbReference type="CDD" id="cd11304">
    <property type="entry name" value="Cadherin_repeat"/>
    <property type="match status" value="15"/>
</dbReference>
<feature type="domain" description="Cadherin" evidence="21">
    <location>
        <begin position="1514"/>
        <end position="1628"/>
    </location>
</feature>
<evidence type="ECO:0000256" key="11">
    <source>
        <dbReference type="ARBA" id="ARBA00023136"/>
    </source>
</evidence>
<feature type="domain" description="Cadherin" evidence="21">
    <location>
        <begin position="1754"/>
        <end position="1859"/>
    </location>
</feature>
<dbReference type="FunFam" id="2.60.40.60:FF:000112">
    <property type="entry name" value="neural-cadherin isoform X1"/>
    <property type="match status" value="1"/>
</dbReference>
<feature type="domain" description="Cadherin" evidence="21">
    <location>
        <begin position="179"/>
        <end position="304"/>
    </location>
</feature>
<dbReference type="GO" id="GO:0048846">
    <property type="term" value="P:axon extension involved in axon guidance"/>
    <property type="evidence" value="ECO:0007669"/>
    <property type="project" value="UniProtKB-ARBA"/>
</dbReference>
<feature type="domain" description="Cadherin" evidence="21">
    <location>
        <begin position="1192"/>
        <end position="1298"/>
    </location>
</feature>
<dbReference type="GO" id="GO:0016477">
    <property type="term" value="P:cell migration"/>
    <property type="evidence" value="ECO:0007669"/>
    <property type="project" value="TreeGrafter"/>
</dbReference>
<dbReference type="SMART" id="SM00181">
    <property type="entry name" value="EGF"/>
    <property type="match status" value="4"/>
</dbReference>
<feature type="domain" description="Laminin G" evidence="19">
    <location>
        <begin position="2377"/>
        <end position="2583"/>
    </location>
</feature>
<dbReference type="RefSeq" id="XP_016990695.1">
    <property type="nucleotide sequence ID" value="XM_017135206.1"/>
</dbReference>
<name>A0A6P4FJL3_DRORH</name>
<feature type="domain" description="Cadherin" evidence="21">
    <location>
        <begin position="545"/>
        <end position="650"/>
    </location>
</feature>
<evidence type="ECO:0000256" key="18">
    <source>
        <dbReference type="SAM" id="Phobius"/>
    </source>
</evidence>
<evidence type="ECO:0000256" key="17">
    <source>
        <dbReference type="RuleBase" id="RU004357"/>
    </source>
</evidence>
<dbReference type="CDD" id="cd00054">
    <property type="entry name" value="EGF_CA"/>
    <property type="match status" value="2"/>
</dbReference>
<feature type="domain" description="Cadherin" evidence="21">
    <location>
        <begin position="1298"/>
        <end position="1413"/>
    </location>
</feature>
<reference evidence="22" key="1">
    <citation type="submission" date="2025-08" db="UniProtKB">
        <authorList>
            <consortium name="RefSeq"/>
        </authorList>
    </citation>
    <scope>IDENTIFICATION</scope>
</reference>
<comment type="caution">
    <text evidence="15">Lacks conserved residue(s) required for the propagation of feature annotation.</text>
</comment>
<evidence type="ECO:0000313" key="22">
    <source>
        <dbReference type="RefSeq" id="XP_016990695.1"/>
    </source>
</evidence>
<keyword evidence="4 16" id="KW-0812">Transmembrane</keyword>
<dbReference type="SUPFAM" id="SSF49313">
    <property type="entry name" value="Cadherin-like"/>
    <property type="match status" value="18"/>
</dbReference>
<dbReference type="GO" id="GO:0005911">
    <property type="term" value="C:cell-cell junction"/>
    <property type="evidence" value="ECO:0007669"/>
    <property type="project" value="UniProtKB-ARBA"/>
</dbReference>
<dbReference type="Pfam" id="PF24811">
    <property type="entry name" value="Ig_Shg"/>
    <property type="match status" value="1"/>
</dbReference>
<dbReference type="GO" id="GO:0016318">
    <property type="term" value="P:ommatidial rotation"/>
    <property type="evidence" value="ECO:0007669"/>
    <property type="project" value="UniProtKB-ARBA"/>
</dbReference>
<dbReference type="InterPro" id="IPR001791">
    <property type="entry name" value="Laminin_G"/>
</dbReference>
<keyword evidence="6" id="KW-0732">Signal</keyword>
<feature type="transmembrane region" description="Helical" evidence="18">
    <location>
        <begin position="2913"/>
        <end position="2936"/>
    </location>
</feature>
<feature type="domain" description="Cadherin" evidence="21">
    <location>
        <begin position="1414"/>
        <end position="1513"/>
    </location>
</feature>
<keyword evidence="12 15" id="KW-1015">Disulfide bond</keyword>
<evidence type="ECO:0000256" key="6">
    <source>
        <dbReference type="ARBA" id="ARBA00022729"/>
    </source>
</evidence>
<dbReference type="GO" id="GO:0044331">
    <property type="term" value="P:cell-cell adhesion mediated by cadherin"/>
    <property type="evidence" value="ECO:0007669"/>
    <property type="project" value="UniProtKB-ARBA"/>
</dbReference>
<dbReference type="InterPro" id="IPR020894">
    <property type="entry name" value="Cadherin_CS"/>
</dbReference>
<feature type="domain" description="Cadherin" evidence="21">
    <location>
        <begin position="969"/>
        <end position="1077"/>
    </location>
</feature>
<accession>A0A6P4FJL3</accession>
<dbReference type="PROSITE" id="PS50026">
    <property type="entry name" value="EGF_3"/>
    <property type="match status" value="3"/>
</dbReference>
<dbReference type="InterPro" id="IPR056370">
    <property type="entry name" value="Shg-like_Ig-like"/>
</dbReference>
<dbReference type="FunFam" id="2.60.40.60:FF:000283">
    <property type="entry name" value="neural-cadherin isoform X9"/>
    <property type="match status" value="1"/>
</dbReference>
<evidence type="ECO:0000256" key="14">
    <source>
        <dbReference type="PROSITE-ProRule" id="PRU00043"/>
    </source>
</evidence>
<evidence type="ECO:0000259" key="19">
    <source>
        <dbReference type="PROSITE" id="PS50025"/>
    </source>
</evidence>
<dbReference type="GO" id="GO:0045296">
    <property type="term" value="F:cadherin binding"/>
    <property type="evidence" value="ECO:0007669"/>
    <property type="project" value="TreeGrafter"/>
</dbReference>
<dbReference type="Gene3D" id="2.60.40.60">
    <property type="entry name" value="Cadherins"/>
    <property type="match status" value="17"/>
</dbReference>
<feature type="domain" description="Cadherin" evidence="21">
    <location>
        <begin position="757"/>
        <end position="857"/>
    </location>
</feature>
<dbReference type="GO" id="GO:0008013">
    <property type="term" value="F:beta-catenin binding"/>
    <property type="evidence" value="ECO:0007669"/>
    <property type="project" value="TreeGrafter"/>
</dbReference>
<dbReference type="FunFam" id="2.60.40.60:FF:000274">
    <property type="entry name" value="neural-cadherin isoform X9"/>
    <property type="match status" value="1"/>
</dbReference>
<dbReference type="PRINTS" id="PR00205">
    <property type="entry name" value="CADHERIN"/>
</dbReference>
<dbReference type="FunFam" id="2.60.40.60:FF:000199">
    <property type="entry name" value="neural-cadherin isoform X1"/>
    <property type="match status" value="1"/>
</dbReference>
<dbReference type="InterPro" id="IPR001881">
    <property type="entry name" value="EGF-like_Ca-bd_dom"/>
</dbReference>
<keyword evidence="11 18" id="KW-0472">Membrane</keyword>
<keyword evidence="3 15" id="KW-0245">EGF-like domain</keyword>
<evidence type="ECO:0000256" key="7">
    <source>
        <dbReference type="ARBA" id="ARBA00022737"/>
    </source>
</evidence>
<feature type="domain" description="Cadherin" evidence="21">
    <location>
        <begin position="1078"/>
        <end position="1182"/>
    </location>
</feature>
<evidence type="ECO:0000256" key="10">
    <source>
        <dbReference type="ARBA" id="ARBA00022989"/>
    </source>
</evidence>
<feature type="domain" description="Cadherin" evidence="21">
    <location>
        <begin position="1964"/>
        <end position="2083"/>
    </location>
</feature>
<feature type="transmembrane region" description="Helical" evidence="18">
    <location>
        <begin position="20"/>
        <end position="37"/>
    </location>
</feature>
<comment type="function">
    <text evidence="17">Cadherins are calcium-dependent cell adhesion proteins.</text>
</comment>
<keyword evidence="8 14" id="KW-0106">Calcium</keyword>
<feature type="domain" description="EGF-like" evidence="20">
    <location>
        <begin position="2340"/>
        <end position="2376"/>
    </location>
</feature>
<dbReference type="CDD" id="cd00053">
    <property type="entry name" value="EGF"/>
    <property type="match status" value="1"/>
</dbReference>
<dbReference type="Pfam" id="PF00008">
    <property type="entry name" value="EGF"/>
    <property type="match status" value="2"/>
</dbReference>
<dbReference type="InterPro" id="IPR039808">
    <property type="entry name" value="Cadherin"/>
</dbReference>
<evidence type="ECO:0000256" key="4">
    <source>
        <dbReference type="ARBA" id="ARBA00022692"/>
    </source>
</evidence>
<keyword evidence="10 18" id="KW-1133">Transmembrane helix</keyword>
<evidence type="ECO:0000256" key="16">
    <source>
        <dbReference type="RuleBase" id="RU003318"/>
    </source>
</evidence>
<dbReference type="FunFam" id="2.60.120.200:FF:000044">
    <property type="entry name" value="neural-cadherin isoform X1"/>
    <property type="match status" value="1"/>
</dbReference>
<dbReference type="GO" id="GO:0007156">
    <property type="term" value="P:homophilic cell adhesion via plasma membrane adhesion molecules"/>
    <property type="evidence" value="ECO:0007669"/>
    <property type="project" value="InterPro"/>
</dbReference>
<dbReference type="FunFam" id="2.10.25.10:FF:000417">
    <property type="entry name" value="neural-cadherin isoform X1"/>
    <property type="match status" value="1"/>
</dbReference>
<evidence type="ECO:0000256" key="2">
    <source>
        <dbReference type="ARBA" id="ARBA00022475"/>
    </source>
</evidence>
<protein>
    <submittedName>
        <fullName evidence="22">Neural-cadherin isoform X9</fullName>
    </submittedName>
</protein>
<dbReference type="FunFam" id="2.60.40.60:FF:000039">
    <property type="entry name" value="FAT atypical cadherin 3"/>
    <property type="match status" value="1"/>
</dbReference>
<comment type="subcellular location">
    <subcellularLocation>
        <location evidence="1 16">Cell membrane</location>
        <topology evidence="1 16">Single-pass type I membrane protein</topology>
    </subcellularLocation>
</comment>
<dbReference type="PROSITE" id="PS50268">
    <property type="entry name" value="CADHERIN_2"/>
    <property type="match status" value="16"/>
</dbReference>
<proteinExistence type="predicted"/>
<dbReference type="FunFam" id="2.10.25.10:FF:000312">
    <property type="entry name" value="neural-cadherin isoform X10"/>
    <property type="match status" value="1"/>
</dbReference>
<dbReference type="FunFam" id="2.60.40.60:FF:000209">
    <property type="entry name" value="neural-cadherin isoform X1"/>
    <property type="match status" value="1"/>
</dbReference>
<dbReference type="SMART" id="SM00112">
    <property type="entry name" value="CA"/>
    <property type="match status" value="16"/>
</dbReference>
<evidence type="ECO:0000256" key="12">
    <source>
        <dbReference type="ARBA" id="ARBA00023157"/>
    </source>
</evidence>
<feature type="domain" description="Cadherin" evidence="21">
    <location>
        <begin position="1629"/>
        <end position="1740"/>
    </location>
</feature>
<gene>
    <name evidence="22" type="primary">LOC108052732</name>
</gene>
<dbReference type="SMART" id="SM00179">
    <property type="entry name" value="EGF_CA"/>
    <property type="match status" value="3"/>
</dbReference>
<dbReference type="FunFam" id="2.60.40.60:FF:000182">
    <property type="entry name" value="Blast:Putative neural-cadherin 2"/>
    <property type="match status" value="1"/>
</dbReference>
<dbReference type="FunFam" id="2.60.40.60:FF:000220">
    <property type="entry name" value="neural-cadherin isoform X5"/>
    <property type="match status" value="1"/>
</dbReference>
<dbReference type="FunFam" id="2.60.40.60:FF:000257">
    <property type="entry name" value="neural-cadherin isoform X11"/>
    <property type="match status" value="1"/>
</dbReference>
<dbReference type="FunFam" id="2.60.40.60:FF:000222">
    <property type="entry name" value="neural-cadherin isoform X3"/>
    <property type="match status" value="1"/>
</dbReference>
<dbReference type="InterPro" id="IPR002126">
    <property type="entry name" value="Cadherin-like_dom"/>
</dbReference>
<dbReference type="Pfam" id="PF01049">
    <property type="entry name" value="CADH_Y-type_LIR"/>
    <property type="match status" value="1"/>
</dbReference>
<dbReference type="PROSITE" id="PS00232">
    <property type="entry name" value="CADHERIN_1"/>
    <property type="match status" value="6"/>
</dbReference>
<dbReference type="InterPro" id="IPR027397">
    <property type="entry name" value="Catenin-bd_sf"/>
</dbReference>
<dbReference type="Gene3D" id="2.10.25.10">
    <property type="entry name" value="Laminin"/>
    <property type="match status" value="2"/>
</dbReference>
<feature type="domain" description="Laminin G" evidence="19">
    <location>
        <begin position="2629"/>
        <end position="2820"/>
    </location>
</feature>
<evidence type="ECO:0000256" key="3">
    <source>
        <dbReference type="ARBA" id="ARBA00022536"/>
    </source>
</evidence>
<dbReference type="OrthoDB" id="6079678at2759"/>
<keyword evidence="9 16" id="KW-0130">Cell adhesion</keyword>
<feature type="disulfide bond" evidence="15">
    <location>
        <begin position="2891"/>
        <end position="2900"/>
    </location>
</feature>
<dbReference type="Pfam" id="PF00028">
    <property type="entry name" value="Cadherin"/>
    <property type="match status" value="14"/>
</dbReference>
<dbReference type="SMART" id="SM00282">
    <property type="entry name" value="LamG"/>
    <property type="match status" value="2"/>
</dbReference>
<feature type="domain" description="EGF-like" evidence="20">
    <location>
        <begin position="2586"/>
        <end position="2626"/>
    </location>
</feature>
<sequence>MAARRCLNQLRQRYITNRLNLYTCAIFLISLPLILAIEETTFAGLSAENAARMLAGSPGDVEKSPSHHSEMSLVLPHDTYPGFSIKKFKTHPVKINGSSHAGGAAYHMLNSDYSKYFTVLEDGVVMTTADISPLVNRPVQLVVVEQTPNVTNTHNLQLFVMHRNDMLRFSGSLLDASGEVRENQPAGTRVRGVPLMQAFSGSILDEELATPKKVRYTIIDGNVDDAFALQERKANKNIQISAKSLVINGDDESGVWLVTNRPLDREERAHYDLSVEASDVDGLDKTVSKIQITVLDENDNRPIFKSLDYKFAIAGQKSVNMESNSSVTYQRFAIMGKVEATDADGDKIAYRLKSPSNVVIIVPQTGEIMLAGEPTSNELLIEVLAHDLRYPSLLSAKPAKVLLEFLAAEPVSFIMQHLEHDEVNNHSHHREKRRVTRAVRPTKRIEFTEADGDTEGKSVFQLEKETDKETFKIRDDNPWVTVETNGAVRVKKKWDYEELGPEKTIDFWVIITNMGHNAGIKYTDNQRVIILVKDVNDEPPYFINRPLPMQAVVQLNAPPNTPVFTLQARDPDTDHNIHYFIVRDRTGGRFEVDERSGVVRTRGTDLFQLDMEYVLYVKAEDQNGKVDDRRFQSTPEERLSIVGGKRAPQFYMPSYEAEIPENQKKDSDIISIKAKSFADREIRYTLKAQGQGAGTFNIGPTSGIVKLAKELDFEDLRQPHVYSLIVTATEDSGGFSTSVDLTIRVTDVNDNAPKFELPDYQAHNVDEDIPLGTSILRVKAMDSDSGSNAEIEYLVSDDHFAVDSNGIIVNNKQLDADNNNAYYEFIVTAKDKGEPPKSGVATVRVYTKNKNDEEPKFSQQVYTPNVDENAGPNTLVTTVVASDKDGDNVRFGFVGGGTSSGQFVIEDITGVIRLHNKAISLDRDKYELNVTAMDDGSCCVNGDQTIHTSTAVVVVFITDVNDNKPVFKDCSTYYPKVEEGAPNGSPVIKVVATDEDKGVNGQVKYSIVQQPNQKGTKFTVDEETGEVSTNKVFDREGDDGKFVSVTVKATDQGDPSLEGVCSFTVEITDVNDNPPLFDRQKYVENVKQDASIGTNILRVSASDEDADNNGAIVYSLTAPFNPNDLEYFEIQAESGWIVLKKPLDRETYKLEAMAQDKGYPPLSRTVEVQIDVVDRANNPPVWDHTVYGPIYVKENMPVGGKVVSIKASSGIEGNPTVFYRLMPGSTAQTNKFHTFYLQQRPDNGDTWADIKVNHPLDYESIKEYNLTIRVENNGAQQLASEATVYIMLEDVNDEIPLFTEREQETVLEGEPIGTKVTQVNAIDKDGTFPNNQVYYYIVDSPRNEGKEFFEINLQSGEIFTKTVFDREKKGAYALEVEARDGAPSARPNSNGPNSVTKFIRIGIADKNDNPPYFDKSLYEAEVDENEDIQHTVLTVTAKDHDESSRIRYEITSGNIGGAFAVKNMTGAIYVAGALDYETRRRYELKLVASDSLNENQTTIVINVRDVNDLPPRFPQTSYERTLDEGMNDTPFTIMQVTATDGDKDRPQNIVYFLTGQGIDPDNPANSKFDINRTTGEIFVLKPLDRDQPNGRPQWRFTVFAQDEGGEGLVGYADVQVNLKDINDNAPIFPQGVYFGNVTENGTAGMVVMTMTAVDYDDPNEGSNARLVYSIEKNVIEEETGSPIFEIEPDTGVIKTAVCCLDRERTPDYSIQVVAMDGGGLKGTGTASIRVKDINDMPPQFTKDEWFTEVDETDGTALPEMPILTVTVHDEDETNKFQYKVIDNSGYGADKFTMVRNNDGTGSLKIVQPLDYEDQLQSNGFRFRIQVNDKGEDNDNDKYHVAYSWVVVKLRDINDNKPHFERANVEVSVFEDTKVGTELEKFKATDPDQGGKSKVSYSIDRSSDRQRQFAINQNGSVTIQRSLDREVVPRHQVKILAIDDGSPPKTATATLTVIVQDINDNAPKFLKDYRPVLPEHVPPRKVVEILATDDDDRSKSNGPPFQFRLDPSADDIIRASFKVEQDQKGANGDGMAVISSLRSFDREQQKEYMIPIVIKDHGSPAMTGTSTLTVIIGDVNDNKMQPGSKDIFVYNYQGQSPDTPIGRVYVYDLDDWDLPDKKFYWEAMEHPRFKLDEDSGMVTMRAGTREGRYHLRFKVYDRKHTQTDIPANVTVTVREIPHEAVINSGSVRLSGISDEDFIRVWNYRTQSMSRSKMDRFRDKLADLLNTERENVDIFSVQLKRKNPALTDIRFSAHGSPYYKPVRLNGIVLMHREEIEKDVGINITMVGIDECLYENQMCEGSCTNALEISPLPYMVNANKTALVGVRVDTIADCTCGARNFSKPESCRTTPCHNGGRCVDTRFGPHCSCPVGYAGPRCQQTTRSFRGNGWAWYPPLEMCDESHLSLEFITRKPDGLIIYNGPIVPPERDEKLISDFIALELERGYPRLLIDFGSGTLELRVKTKKTLDDGEWHRIDLFWNTESIRMVVDFCKSAEIAEMEDGTPPEFDDMSCQARGQIPPFDEYLNVNAPLQVGGLYREQFDQSLYFWHYMPTAKGFDGCIRNLVHNSKLYDLAHPGLSRNSMAGCPQTEEVCAQTETTARCWEHGNCVGSLSEARCHCRPGWTGPACNIPTIPTTFKAQSYVKYALSFEPDRFSTQVQLRFRTREEYGELFRVSDQHNREYGILEIKDGHLHFRYNLNSLRTEEKDLWLNAIVVNDGQWHVVKVNRYGSAATLELDGGEGRRYNETFEFVGHQWLLVDKQEGVYAGGKAEYTGVRTFEVYADYQKSCLDDIRLEGKHLPLPPAMNGTQWGQATMARNLEKGCPSNKPCSNVICPDPFECVDLWNVYECTCGEGRVMSPDSKGCMDRNECLDLPCMNGATCINLEPRLRYRCICPDGFWGENCELVQEGQTLKLSMGALAAILVCLLIILILVLVFVVYNRRREAHIKYPGPDDDVRENIINYDDEGGGEDDMTAFDITPLQIPIGGPMPPELAPMKMPIMYPVMTLMPGQEPNVGMFIEEHKKRADGDPNAPPFDDLRNYAYEGGGSTAGSLSSLASGTDDEQQEYDYLGAWGPRFDKLANMYGPEAPNPHNTELEL</sequence>
<feature type="domain" description="Cadherin" evidence="21">
    <location>
        <begin position="858"/>
        <end position="967"/>
    </location>
</feature>
<dbReference type="FunFam" id="2.60.40.60:FF:000109">
    <property type="entry name" value="neural-cadherin isoform X2"/>
    <property type="match status" value="1"/>
</dbReference>
<dbReference type="SUPFAM" id="SSF49899">
    <property type="entry name" value="Concanavalin A-like lectins/glucanases"/>
    <property type="match status" value="2"/>
</dbReference>
<dbReference type="Gene3D" id="2.60.120.200">
    <property type="match status" value="2"/>
</dbReference>
<feature type="domain" description="EGF-like" evidence="20">
    <location>
        <begin position="2863"/>
        <end position="2901"/>
    </location>
</feature>